<name>A0A914E8L6_9BILA</name>
<sequence>MITNPIAGIICESIGWPYVYYFHAIASGCLFFSWFFFYLDRPEQIVSTKEIEKIHKDKTQAHIDMDKFIPYWEICKNPIILTVWLNALGDIGANVFLLTYIPTYFNKVLKFGIAETGFLGILPPLMNVVFKMISGYASDEWKYNSERFKMIALNSFALMPSGVLYFVLGYVKSPWAGFVFTVAIQSFLGANCGGFYKCGTLVSRQYSHYVIANIQFIKCISLFAAPGLVAIFVRDDTSEEQWRHTFFVLGTLLIAANILFCFMATDKPAEFTKITRKSKEEEKNEIIL</sequence>
<dbReference type="AlphaFoldDB" id="A0A914E8L6"/>
<dbReference type="InterPro" id="IPR036259">
    <property type="entry name" value="MFS_trans_sf"/>
</dbReference>
<dbReference type="GO" id="GO:0022857">
    <property type="term" value="F:transmembrane transporter activity"/>
    <property type="evidence" value="ECO:0007669"/>
    <property type="project" value="InterPro"/>
</dbReference>
<dbReference type="WBParaSite" id="ACRNAN_scaffold6438.g15745.t1">
    <property type="protein sequence ID" value="ACRNAN_scaffold6438.g15745.t1"/>
    <property type="gene ID" value="ACRNAN_scaffold6438.g15745"/>
</dbReference>
<keyword evidence="2" id="KW-1185">Reference proteome</keyword>
<keyword evidence="1" id="KW-0812">Transmembrane</keyword>
<dbReference type="Pfam" id="PF07690">
    <property type="entry name" value="MFS_1"/>
    <property type="match status" value="1"/>
</dbReference>
<dbReference type="Proteomes" id="UP000887540">
    <property type="component" value="Unplaced"/>
</dbReference>
<dbReference type="PANTHER" id="PTHR45757">
    <property type="entry name" value="PROTEIN CBG23364-RELATED"/>
    <property type="match status" value="1"/>
</dbReference>
<feature type="transmembrane region" description="Helical" evidence="1">
    <location>
        <begin position="108"/>
        <end position="130"/>
    </location>
</feature>
<feature type="transmembrane region" description="Helical" evidence="1">
    <location>
        <begin position="20"/>
        <end position="39"/>
    </location>
</feature>
<dbReference type="PANTHER" id="PTHR45757:SF17">
    <property type="entry name" value="MAJOR FACILITATOR SUPERFAMILY (MFS) PROFILE DOMAIN-CONTAINING PROTEIN"/>
    <property type="match status" value="1"/>
</dbReference>
<dbReference type="SUPFAM" id="SSF103473">
    <property type="entry name" value="MFS general substrate transporter"/>
    <property type="match status" value="1"/>
</dbReference>
<protein>
    <submittedName>
        <fullName evidence="3">Major facilitator superfamily (MFS) profile domain-containing protein</fullName>
    </submittedName>
</protein>
<feature type="transmembrane region" description="Helical" evidence="1">
    <location>
        <begin position="208"/>
        <end position="233"/>
    </location>
</feature>
<dbReference type="InterPro" id="IPR011701">
    <property type="entry name" value="MFS"/>
</dbReference>
<keyword evidence="1" id="KW-1133">Transmembrane helix</keyword>
<evidence type="ECO:0000313" key="2">
    <source>
        <dbReference type="Proteomes" id="UP000887540"/>
    </source>
</evidence>
<feature type="transmembrane region" description="Helical" evidence="1">
    <location>
        <begin position="79"/>
        <end position="102"/>
    </location>
</feature>
<feature type="transmembrane region" description="Helical" evidence="1">
    <location>
        <begin position="151"/>
        <end position="171"/>
    </location>
</feature>
<dbReference type="GO" id="GO:0016020">
    <property type="term" value="C:membrane"/>
    <property type="evidence" value="ECO:0007669"/>
    <property type="project" value="TreeGrafter"/>
</dbReference>
<reference evidence="3" key="1">
    <citation type="submission" date="2022-11" db="UniProtKB">
        <authorList>
            <consortium name="WormBaseParasite"/>
        </authorList>
    </citation>
    <scope>IDENTIFICATION</scope>
</reference>
<evidence type="ECO:0000256" key="1">
    <source>
        <dbReference type="SAM" id="Phobius"/>
    </source>
</evidence>
<accession>A0A914E8L6</accession>
<dbReference type="Gene3D" id="1.20.1250.20">
    <property type="entry name" value="MFS general substrate transporter like domains"/>
    <property type="match status" value="1"/>
</dbReference>
<feature type="transmembrane region" description="Helical" evidence="1">
    <location>
        <begin position="245"/>
        <end position="264"/>
    </location>
</feature>
<proteinExistence type="predicted"/>
<evidence type="ECO:0000313" key="3">
    <source>
        <dbReference type="WBParaSite" id="ACRNAN_scaffold6438.g15745.t1"/>
    </source>
</evidence>
<feature type="transmembrane region" description="Helical" evidence="1">
    <location>
        <begin position="177"/>
        <end position="196"/>
    </location>
</feature>
<keyword evidence="1" id="KW-0472">Membrane</keyword>
<organism evidence="2 3">
    <name type="scientific">Acrobeloides nanus</name>
    <dbReference type="NCBI Taxonomy" id="290746"/>
    <lineage>
        <taxon>Eukaryota</taxon>
        <taxon>Metazoa</taxon>
        <taxon>Ecdysozoa</taxon>
        <taxon>Nematoda</taxon>
        <taxon>Chromadorea</taxon>
        <taxon>Rhabditida</taxon>
        <taxon>Tylenchina</taxon>
        <taxon>Cephalobomorpha</taxon>
        <taxon>Cephaloboidea</taxon>
        <taxon>Cephalobidae</taxon>
        <taxon>Acrobeloides</taxon>
    </lineage>
</organism>